<dbReference type="AlphaFoldDB" id="Q17J01"/>
<dbReference type="PANTHER" id="PTHR20958:SF10">
    <property type="entry name" value="GH05617P-RELATED"/>
    <property type="match status" value="1"/>
</dbReference>
<evidence type="ECO:0000313" key="2">
    <source>
        <dbReference type="EMBL" id="EAT46592.1"/>
    </source>
</evidence>
<dbReference type="GO" id="GO:0016747">
    <property type="term" value="F:acyltransferase activity, transferring groups other than amino-acyl groups"/>
    <property type="evidence" value="ECO:0007669"/>
    <property type="project" value="InterPro"/>
</dbReference>
<evidence type="ECO:0000313" key="3">
    <source>
        <dbReference type="Proteomes" id="UP000682892"/>
    </source>
</evidence>
<dbReference type="Gene3D" id="3.40.630.30">
    <property type="match status" value="2"/>
</dbReference>
<dbReference type="STRING" id="7159.Q17J01"/>
<dbReference type="VEuPathDB" id="VectorBase:AAEL002199"/>
<organism evidence="2 3">
    <name type="scientific">Aedes aegypti</name>
    <name type="common">Yellowfever mosquito</name>
    <name type="synonym">Culex aegypti</name>
    <dbReference type="NCBI Taxonomy" id="7159"/>
    <lineage>
        <taxon>Eukaryota</taxon>
        <taxon>Metazoa</taxon>
        <taxon>Ecdysozoa</taxon>
        <taxon>Arthropoda</taxon>
        <taxon>Hexapoda</taxon>
        <taxon>Insecta</taxon>
        <taxon>Pterygota</taxon>
        <taxon>Neoptera</taxon>
        <taxon>Endopterygota</taxon>
        <taxon>Diptera</taxon>
        <taxon>Nematocera</taxon>
        <taxon>Culicoidea</taxon>
        <taxon>Culicidae</taxon>
        <taxon>Culicinae</taxon>
        <taxon>Aedini</taxon>
        <taxon>Aedes</taxon>
        <taxon>Stegomyia</taxon>
    </lineage>
</organism>
<proteinExistence type="predicted"/>
<dbReference type="Pfam" id="PF08445">
    <property type="entry name" value="FR47"/>
    <property type="match status" value="1"/>
</dbReference>
<name>Q17J01_AEDAE</name>
<protein>
    <submittedName>
        <fullName evidence="2">AAEL002199-PA</fullName>
    </submittedName>
</protein>
<feature type="domain" description="N-acetyltransferase" evidence="1">
    <location>
        <begin position="148"/>
        <end position="275"/>
    </location>
</feature>
<accession>Q17J01</accession>
<dbReference type="OMA" id="RHELYFF"/>
<dbReference type="SUPFAM" id="SSF55729">
    <property type="entry name" value="Acyl-CoA N-acyltransferases (Nat)"/>
    <property type="match status" value="1"/>
</dbReference>
<dbReference type="OrthoDB" id="7305308at2759"/>
<dbReference type="KEGG" id="aag:5573897"/>
<dbReference type="PANTHER" id="PTHR20958">
    <property type="entry name" value="GLYCINE N-ACYLTRANSFERASE-LIKE PROTEIN"/>
    <property type="match status" value="1"/>
</dbReference>
<evidence type="ECO:0000259" key="1">
    <source>
        <dbReference type="PROSITE" id="PS51186"/>
    </source>
</evidence>
<dbReference type="InterPro" id="IPR000182">
    <property type="entry name" value="GNAT_dom"/>
</dbReference>
<dbReference type="InterPro" id="IPR053225">
    <property type="entry name" value="Acyl-CoA_N-acyltransferase"/>
</dbReference>
<dbReference type="InterPro" id="IPR013653">
    <property type="entry name" value="GCN5-like_dom"/>
</dbReference>
<dbReference type="HOGENOM" id="CLU_058697_0_1_1"/>
<sequence>MASTSLVVIPHTDWPKLRDLFLNGNEIPFNAVQNCINWKVRDPEIQHLQILGLGETWRENGTFILRDRHELYFFTLEPSNESLNQAFELIDWNIPYRIVGILKQHQAVLEKVLTRLNKLPSEENLMEADLYVKLLNKKEIDMNVEPPPGFRLGSLEIRHAHNLNALSDYPTSRSEFTISRYIAWNPNVALFNEHNELMAWCLLNNLGIISLLHTDERYRRKGFAELVLTAMIVKLVDRNVTARAAVTSTNNASVNFFEKVGFRKERVLHYTHYNG</sequence>
<dbReference type="PaxDb" id="7159-AAEL002199-PA"/>
<dbReference type="eggNOG" id="ENOG502RFRQ">
    <property type="taxonomic scope" value="Eukaryota"/>
</dbReference>
<reference evidence="2" key="1">
    <citation type="submission" date="2005-10" db="EMBL/GenBank/DDBJ databases">
        <authorList>
            <person name="Loftus B.J."/>
            <person name="Nene V.M."/>
            <person name="Hannick L.I."/>
            <person name="Bidwell S."/>
            <person name="Haas B."/>
            <person name="Amedeo P."/>
            <person name="Orvis J."/>
            <person name="Wortman J.R."/>
            <person name="White O.R."/>
            <person name="Salzberg S."/>
            <person name="Shumway M."/>
            <person name="Koo H."/>
            <person name="Zhao Y."/>
            <person name="Holmes M."/>
            <person name="Miller J."/>
            <person name="Schatz M."/>
            <person name="Pop M."/>
            <person name="Pai G."/>
            <person name="Utterback T."/>
            <person name="Rogers Y.-H."/>
            <person name="Kravitz S."/>
            <person name="Fraser C.M."/>
        </authorList>
    </citation>
    <scope>NUCLEOTIDE SEQUENCE</scope>
    <source>
        <strain evidence="2">Liverpool</strain>
    </source>
</reference>
<gene>
    <name evidence="2" type="ORF">AaeL_AAEL002199</name>
</gene>
<dbReference type="EMBL" id="CH477236">
    <property type="protein sequence ID" value="EAT46592.1"/>
    <property type="molecule type" value="Genomic_DNA"/>
</dbReference>
<dbReference type="InterPro" id="IPR016181">
    <property type="entry name" value="Acyl_CoA_acyltransferase"/>
</dbReference>
<dbReference type="PROSITE" id="PS51186">
    <property type="entry name" value="GNAT"/>
    <property type="match status" value="1"/>
</dbReference>
<reference evidence="2" key="2">
    <citation type="journal article" date="2007" name="Science">
        <title>Genome sequence of Aedes aegypti, a major arbovirus vector.</title>
        <authorList>
            <person name="Nene V."/>
            <person name="Wortman J.R."/>
            <person name="Lawson D."/>
            <person name="Haas B."/>
            <person name="Kodira C."/>
            <person name="Tu Z.J."/>
            <person name="Loftus B."/>
            <person name="Xi Z."/>
            <person name="Megy K."/>
            <person name="Grabherr M."/>
            <person name="Ren Q."/>
            <person name="Zdobnov E.M."/>
            <person name="Lobo N.F."/>
            <person name="Campbell K.S."/>
            <person name="Brown S.E."/>
            <person name="Bonaldo M.F."/>
            <person name="Zhu J."/>
            <person name="Sinkins S.P."/>
            <person name="Hogenkamp D.G."/>
            <person name="Amedeo P."/>
            <person name="Arensburger P."/>
            <person name="Atkinson P.W."/>
            <person name="Bidwell S."/>
            <person name="Biedler J."/>
            <person name="Birney E."/>
            <person name="Bruggner R.V."/>
            <person name="Costas J."/>
            <person name="Coy M.R."/>
            <person name="Crabtree J."/>
            <person name="Crawford M."/>
            <person name="Debruyn B."/>
            <person name="Decaprio D."/>
            <person name="Eiglmeier K."/>
            <person name="Eisenstadt E."/>
            <person name="El-Dorry H."/>
            <person name="Gelbart W.M."/>
            <person name="Gomes S.L."/>
            <person name="Hammond M."/>
            <person name="Hannick L.I."/>
            <person name="Hogan J.R."/>
            <person name="Holmes M.H."/>
            <person name="Jaffe D."/>
            <person name="Johnston J.S."/>
            <person name="Kennedy R.C."/>
            <person name="Koo H."/>
            <person name="Kravitz S."/>
            <person name="Kriventseva E.V."/>
            <person name="Kulp D."/>
            <person name="Labutti K."/>
            <person name="Lee E."/>
            <person name="Li S."/>
            <person name="Lovin D.D."/>
            <person name="Mao C."/>
            <person name="Mauceli E."/>
            <person name="Menck C.F."/>
            <person name="Miller J.R."/>
            <person name="Montgomery P."/>
            <person name="Mori A."/>
            <person name="Nascimento A.L."/>
            <person name="Naveira H.F."/>
            <person name="Nusbaum C."/>
            <person name="O'leary S."/>
            <person name="Orvis J."/>
            <person name="Pertea M."/>
            <person name="Quesneville H."/>
            <person name="Reidenbach K.R."/>
            <person name="Rogers Y.H."/>
            <person name="Roth C.W."/>
            <person name="Schneider J.R."/>
            <person name="Schatz M."/>
            <person name="Shumway M."/>
            <person name="Stanke M."/>
            <person name="Stinson E.O."/>
            <person name="Tubio J.M."/>
            <person name="Vanzee J.P."/>
            <person name="Verjovski-Almeida S."/>
            <person name="Werner D."/>
            <person name="White O."/>
            <person name="Wyder S."/>
            <person name="Zeng Q."/>
            <person name="Zhao Q."/>
            <person name="Zhao Y."/>
            <person name="Hill C.A."/>
            <person name="Raikhel A.S."/>
            <person name="Soares M.B."/>
            <person name="Knudson D.L."/>
            <person name="Lee N.H."/>
            <person name="Galagan J."/>
            <person name="Salzberg S.L."/>
            <person name="Paulsen I.T."/>
            <person name="Dimopoulos G."/>
            <person name="Collins F.H."/>
            <person name="Birren B."/>
            <person name="Fraser-Liggett C.M."/>
            <person name="Severson D.W."/>
        </authorList>
    </citation>
    <scope>NUCLEOTIDE SEQUENCE [LARGE SCALE GENOMIC DNA]</scope>
    <source>
        <strain evidence="2">Liverpool</strain>
    </source>
</reference>
<dbReference type="PhylomeDB" id="Q17J01"/>
<dbReference type="Proteomes" id="UP000682892">
    <property type="component" value="Unassembled WGS sequence"/>
</dbReference>
<reference evidence="2" key="3">
    <citation type="submission" date="2012-09" db="EMBL/GenBank/DDBJ databases">
        <authorList>
            <consortium name="VectorBase"/>
        </authorList>
    </citation>
    <scope>NUCLEOTIDE SEQUENCE</scope>
    <source>
        <strain evidence="2">Liverpool</strain>
    </source>
</reference>